<protein>
    <submittedName>
        <fullName evidence="2">Uncharacterized protein</fullName>
    </submittedName>
</protein>
<feature type="compositionally biased region" description="Low complexity" evidence="1">
    <location>
        <begin position="21"/>
        <end position="36"/>
    </location>
</feature>
<name>A0A7R8ZFK9_TIMDO</name>
<reference evidence="2" key="1">
    <citation type="submission" date="2020-11" db="EMBL/GenBank/DDBJ databases">
        <authorList>
            <person name="Tran Van P."/>
        </authorList>
    </citation>
    <scope>NUCLEOTIDE SEQUENCE</scope>
</reference>
<dbReference type="EMBL" id="OA576974">
    <property type="protein sequence ID" value="CAD7205817.1"/>
    <property type="molecule type" value="Genomic_DNA"/>
</dbReference>
<dbReference type="AlphaFoldDB" id="A0A7R8ZFK9"/>
<evidence type="ECO:0000313" key="2">
    <source>
        <dbReference type="EMBL" id="CAD7205817.1"/>
    </source>
</evidence>
<accession>A0A7R8ZFK9</accession>
<organism evidence="2">
    <name type="scientific">Timema douglasi</name>
    <name type="common">Walking stick</name>
    <dbReference type="NCBI Taxonomy" id="61478"/>
    <lineage>
        <taxon>Eukaryota</taxon>
        <taxon>Metazoa</taxon>
        <taxon>Ecdysozoa</taxon>
        <taxon>Arthropoda</taxon>
        <taxon>Hexapoda</taxon>
        <taxon>Insecta</taxon>
        <taxon>Pterygota</taxon>
        <taxon>Neoptera</taxon>
        <taxon>Polyneoptera</taxon>
        <taxon>Phasmatodea</taxon>
        <taxon>Timematodea</taxon>
        <taxon>Timematoidea</taxon>
        <taxon>Timematidae</taxon>
        <taxon>Timema</taxon>
    </lineage>
</organism>
<feature type="compositionally biased region" description="Acidic residues" evidence="1">
    <location>
        <begin position="47"/>
        <end position="84"/>
    </location>
</feature>
<gene>
    <name evidence="2" type="ORF">TDIB3V08_LOCUS11967</name>
</gene>
<evidence type="ECO:0000256" key="1">
    <source>
        <dbReference type="SAM" id="MobiDB-lite"/>
    </source>
</evidence>
<feature type="region of interest" description="Disordered" evidence="1">
    <location>
        <begin position="1"/>
        <end position="93"/>
    </location>
</feature>
<sequence length="93" mass="9941">MARDSNPRLPSRIPGSEYCVTASPAAEATSATGPEETAADLSALESIDPDNDQEDEDDQGPDEEVWNGDIDSGESQESEEEQPEPAEPVTAHR</sequence>
<proteinExistence type="predicted"/>